<reference evidence="12 13" key="1">
    <citation type="submission" date="2018-06" db="EMBL/GenBank/DDBJ databases">
        <authorList>
            <consortium name="Pathogen Informatics"/>
            <person name="Doyle S."/>
        </authorList>
    </citation>
    <scope>NUCLEOTIDE SEQUENCE [LARGE SCALE GENOMIC DNA]</scope>
    <source>
        <strain evidence="12 13">NCTC10254</strain>
    </source>
</reference>
<feature type="domain" description="Proline dehydrogenase" evidence="11">
    <location>
        <begin position="144"/>
        <end position="434"/>
    </location>
</feature>
<evidence type="ECO:0000256" key="6">
    <source>
        <dbReference type="PIRSR" id="PIRSR000197-1"/>
    </source>
</evidence>
<dbReference type="InterPro" id="IPR025703">
    <property type="entry name" value="Bifunct_PutA"/>
</dbReference>
<dbReference type="EC" id="1.2.1.88" evidence="2"/>
<dbReference type="GO" id="GO:0003700">
    <property type="term" value="F:DNA-binding transcription factor activity"/>
    <property type="evidence" value="ECO:0007669"/>
    <property type="project" value="InterPro"/>
</dbReference>
<dbReference type="Pfam" id="PF00171">
    <property type="entry name" value="Aldedh"/>
    <property type="match status" value="1"/>
</dbReference>
<dbReference type="GO" id="GO:0010133">
    <property type="term" value="P:L-proline catabolic process to L-glutamate"/>
    <property type="evidence" value="ECO:0007669"/>
    <property type="project" value="InterPro"/>
</dbReference>
<dbReference type="GO" id="GO:0003842">
    <property type="term" value="F:L-glutamate gamma-semialdehyde dehydrogenase activity"/>
    <property type="evidence" value="ECO:0007669"/>
    <property type="project" value="UniProtKB-EC"/>
</dbReference>
<dbReference type="PROSITE" id="PS00687">
    <property type="entry name" value="ALDEHYDE_DEHYDR_GLU"/>
    <property type="match status" value="1"/>
</dbReference>
<evidence type="ECO:0000256" key="1">
    <source>
        <dbReference type="ARBA" id="ARBA00004786"/>
    </source>
</evidence>
<evidence type="ECO:0000256" key="5">
    <source>
        <dbReference type="ARBA" id="ARBA00048142"/>
    </source>
</evidence>
<dbReference type="Gene3D" id="3.40.605.10">
    <property type="entry name" value="Aldehyde Dehydrogenase, Chain A, domain 1"/>
    <property type="match status" value="1"/>
</dbReference>
<feature type="active site" evidence="6 7">
    <location>
        <position position="721"/>
    </location>
</feature>
<gene>
    <name evidence="12" type="primary">putA</name>
    <name evidence="12" type="ORF">NCTC10254_02067</name>
</gene>
<protein>
    <recommendedName>
        <fullName evidence="2">L-glutamate gamma-semialdehyde dehydrogenase</fullName>
        <ecNumber evidence="2">1.2.1.88</ecNumber>
    </recommendedName>
</protein>
<dbReference type="InterPro" id="IPR016161">
    <property type="entry name" value="Ald_DH/histidinol_DH"/>
</dbReference>
<proteinExistence type="inferred from homology"/>
<dbReference type="InterPro" id="IPR029041">
    <property type="entry name" value="FAD-linked_oxidoreductase-like"/>
</dbReference>
<dbReference type="PANTHER" id="PTHR42862:SF1">
    <property type="entry name" value="DELTA-1-PYRROLINE-5-CARBOXYLATE DEHYDROGENASE 2, ISOFORM A-RELATED"/>
    <property type="match status" value="1"/>
</dbReference>
<dbReference type="InterPro" id="IPR016163">
    <property type="entry name" value="Ald_DH_C"/>
</dbReference>
<dbReference type="GO" id="GO:0009898">
    <property type="term" value="C:cytoplasmic side of plasma membrane"/>
    <property type="evidence" value="ECO:0007669"/>
    <property type="project" value="TreeGrafter"/>
</dbReference>
<keyword evidence="4" id="KW-0520">NAD</keyword>
<evidence type="ECO:0000256" key="9">
    <source>
        <dbReference type="SAM" id="MobiDB-lite"/>
    </source>
</evidence>
<dbReference type="GO" id="GO:0004657">
    <property type="term" value="F:proline dehydrogenase activity"/>
    <property type="evidence" value="ECO:0007669"/>
    <property type="project" value="InterPro"/>
</dbReference>
<evidence type="ECO:0000256" key="4">
    <source>
        <dbReference type="ARBA" id="ARBA00023027"/>
    </source>
</evidence>
<dbReference type="InterPro" id="IPR016160">
    <property type="entry name" value="Ald_DH_CS_CYS"/>
</dbReference>
<dbReference type="Gene3D" id="3.20.20.220">
    <property type="match status" value="1"/>
</dbReference>
<comment type="caution">
    <text evidence="12">The sequence shown here is derived from an EMBL/GenBank/DDBJ whole genome shotgun (WGS) entry which is preliminary data.</text>
</comment>
<feature type="region of interest" description="Disordered" evidence="9">
    <location>
        <begin position="474"/>
        <end position="495"/>
    </location>
</feature>
<evidence type="ECO:0000313" key="13">
    <source>
        <dbReference type="Proteomes" id="UP000249886"/>
    </source>
</evidence>
<dbReference type="InterPro" id="IPR016162">
    <property type="entry name" value="Ald_DH_N"/>
</dbReference>
<dbReference type="Pfam" id="PF01619">
    <property type="entry name" value="Pro_dh"/>
    <property type="match status" value="1"/>
</dbReference>
<dbReference type="PIRSF" id="PIRSF000197">
    <property type="entry name" value="Bifunct_PutA"/>
    <property type="match status" value="1"/>
</dbReference>
<dbReference type="Gene3D" id="3.40.309.10">
    <property type="entry name" value="Aldehyde Dehydrogenase, Chain A, domain 2"/>
    <property type="match status" value="1"/>
</dbReference>
<evidence type="ECO:0000259" key="11">
    <source>
        <dbReference type="Pfam" id="PF01619"/>
    </source>
</evidence>
<feature type="active site" evidence="6">
    <location>
        <position position="755"/>
    </location>
</feature>
<evidence type="ECO:0000256" key="7">
    <source>
        <dbReference type="PROSITE-ProRule" id="PRU10007"/>
    </source>
</evidence>
<feature type="domain" description="Aldehyde dehydrogenase" evidence="10">
    <location>
        <begin position="520"/>
        <end position="935"/>
    </location>
</feature>
<evidence type="ECO:0000313" key="12">
    <source>
        <dbReference type="EMBL" id="SPW31317.1"/>
    </source>
</evidence>
<dbReference type="PROSITE" id="PS00070">
    <property type="entry name" value="ALDEHYDE_DEHYDR_CYS"/>
    <property type="match status" value="1"/>
</dbReference>
<sequence length="1147" mass="125434">MTDAYTPLPNSSDLDKAAEAAVIRAKEWLALTNNAASKKEAASTEQLAALVRDDDGIRFTMGFVDRVARPTDNKVAAHELSSLANPFKTAIPSFIGAVDKGLVSVGAVAAPIFPSLVMPLARKRLRQMVSHLVLDAEGKALNAKLTEAKEQGYQLNLNLLGEAVLGEAEAKSRLERTRQMLQNPLVTYASIKASSVCAQLNPWDIQGNIERLKDRLRPLYREAMKRSPHAFINMDMEEYKDLRLTIDLFKDLLSEDEFMPLEAGIVLQAYLPDTFDALVELAEFAKERRAKGGAKIKIRLVKGANLSMERVEAQLHDWAQAPYLSKEDVDANYYRLMDYIFQPEHADNVRIGIASHNLFTVALATKLVELRGVQHQLDVEMLQGMAPAQARAVHEVVGGLILYTPVVHAEDFDVAVSYLVRRLEENGEKHNFLHALFAHDPQPMEDQEQHFLNAVRDRWDTFAGPRRTQDRITDKGLQSGTVPGHFLGEPDTDPSLPQNRDWALALLKKDPGKVESPKVTDPAQIDKVVATAQKQSAAWAKLSGKERAEVLTSIATELANARGDLINVMTHESGKTVGESDPEISEAIDFAMYYAESARQLDVARSKFTPFKVVLVTPPWNFPVAIPMGGVFAALAAGAAVIIKPAPQVVRCAEVAIKAVHKALKGAGVDPALVQLVNADEAEAGKHLVSHKDVDSVILTGASDTARLFRSWKPKMVLNAETSGKNAIIVTPSADPDLAVADVYKSAFGHAGQKCSAASLVILVGSVGKSERFINQLVDATRSLKVGKGTEIDTTMNGIIEAPGEKLMRGLTQLEPGEQWLVKPEKLNEEGTLWSPGIRDNVKPGSWYHTHECFGPVLGIMRADTLEEAIKLQNSTGFGLTGGIHSLDQDEIDYWRENVEVGNAYVNRGITGAIVERQSFGGWKDSAIGSGAKAGGPNYVAQQGVWADGDLSQVPSVSLDPAINRALRDILSTVELSDEDREWLQKAAHLDALAWREEFNVEHDRTALLCETNVFRYRPLLQPLQVRIGADFKLRDVLRLQLAALITESPVRFSANQDTAVALAKAGIKVDVVSDADFAAEIRKDSGVRIRTVGKVSDDLYPAAAESSSVVLDQPVLADGRRELLPFLLEQAVATTQHRFGVIGKKI</sequence>
<dbReference type="InterPro" id="IPR050485">
    <property type="entry name" value="Proline_metab_enzyme"/>
</dbReference>
<comment type="pathway">
    <text evidence="1">Amino-acid degradation; L-proline degradation into L-glutamate; L-glutamate from L-proline: step 2/2.</text>
</comment>
<accession>A0A6H9XVB0</accession>
<evidence type="ECO:0000256" key="2">
    <source>
        <dbReference type="ARBA" id="ARBA00012884"/>
    </source>
</evidence>
<name>A0A6H9XVB0_9CORY</name>
<dbReference type="SUPFAM" id="SSF53720">
    <property type="entry name" value="ALDH-like"/>
    <property type="match status" value="1"/>
</dbReference>
<dbReference type="GeneID" id="84575139"/>
<evidence type="ECO:0000259" key="10">
    <source>
        <dbReference type="Pfam" id="PF00171"/>
    </source>
</evidence>
<dbReference type="EMBL" id="UARK01000031">
    <property type="protein sequence ID" value="SPW31317.1"/>
    <property type="molecule type" value="Genomic_DNA"/>
</dbReference>
<evidence type="ECO:0000256" key="3">
    <source>
        <dbReference type="ARBA" id="ARBA00023002"/>
    </source>
</evidence>
<dbReference type="AlphaFoldDB" id="A0A6H9XVB0"/>
<dbReference type="SUPFAM" id="SSF51730">
    <property type="entry name" value="FAD-linked oxidoreductase"/>
    <property type="match status" value="1"/>
</dbReference>
<dbReference type="InterPro" id="IPR015590">
    <property type="entry name" value="Aldehyde_DH_dom"/>
</dbReference>
<dbReference type="RefSeq" id="WP_005527028.1">
    <property type="nucleotide sequence ID" value="NZ_CP050134.2"/>
</dbReference>
<dbReference type="InterPro" id="IPR002872">
    <property type="entry name" value="Proline_DH_dom"/>
</dbReference>
<evidence type="ECO:0000256" key="8">
    <source>
        <dbReference type="RuleBase" id="RU003345"/>
    </source>
</evidence>
<dbReference type="Proteomes" id="UP000249886">
    <property type="component" value="Unassembled WGS sequence"/>
</dbReference>
<keyword evidence="3 8" id="KW-0560">Oxidoreductase</keyword>
<dbReference type="PANTHER" id="PTHR42862">
    <property type="entry name" value="DELTA-1-PYRROLINE-5-CARBOXYLATE DEHYDROGENASE 1, ISOFORM A-RELATED"/>
    <property type="match status" value="1"/>
</dbReference>
<comment type="catalytic activity">
    <reaction evidence="5">
        <text>L-glutamate 5-semialdehyde + NAD(+) + H2O = L-glutamate + NADH + 2 H(+)</text>
        <dbReference type="Rhea" id="RHEA:30235"/>
        <dbReference type="ChEBI" id="CHEBI:15377"/>
        <dbReference type="ChEBI" id="CHEBI:15378"/>
        <dbReference type="ChEBI" id="CHEBI:29985"/>
        <dbReference type="ChEBI" id="CHEBI:57540"/>
        <dbReference type="ChEBI" id="CHEBI:57945"/>
        <dbReference type="ChEBI" id="CHEBI:58066"/>
        <dbReference type="EC" id="1.2.1.88"/>
    </reaction>
</comment>
<dbReference type="InterPro" id="IPR029510">
    <property type="entry name" value="Ald_DH_CS_GLU"/>
</dbReference>
<comment type="similarity">
    <text evidence="8">Belongs to the aldehyde dehydrogenase family.</text>
</comment>
<organism evidence="12 13">
    <name type="scientific">Corynebacterium matruchotii</name>
    <dbReference type="NCBI Taxonomy" id="43768"/>
    <lineage>
        <taxon>Bacteria</taxon>
        <taxon>Bacillati</taxon>
        <taxon>Actinomycetota</taxon>
        <taxon>Actinomycetes</taxon>
        <taxon>Mycobacteriales</taxon>
        <taxon>Corynebacteriaceae</taxon>
        <taxon>Corynebacterium</taxon>
    </lineage>
</organism>